<evidence type="ECO:0000256" key="1">
    <source>
        <dbReference type="SAM" id="MobiDB-lite"/>
    </source>
</evidence>
<feature type="region of interest" description="Disordered" evidence="1">
    <location>
        <begin position="40"/>
        <end position="62"/>
    </location>
</feature>
<evidence type="ECO:0000313" key="2">
    <source>
        <dbReference type="EMBL" id="MCK8779218.1"/>
    </source>
</evidence>
<keyword evidence="3" id="KW-1185">Reference proteome</keyword>
<dbReference type="Proteomes" id="UP001202827">
    <property type="component" value="Unassembled WGS sequence"/>
</dbReference>
<evidence type="ECO:0000313" key="3">
    <source>
        <dbReference type="Proteomes" id="UP001202827"/>
    </source>
</evidence>
<accession>A0ABT0IMZ4</accession>
<name>A0ABT0IMZ4_9HYPH</name>
<reference evidence="2 3" key="1">
    <citation type="submission" date="2022-04" db="EMBL/GenBank/DDBJ databases">
        <title>Rhizobium coralii sp. nov., isolated from coral Turbinaria peltata.</title>
        <authorList>
            <person name="Sun H."/>
        </authorList>
    </citation>
    <scope>NUCLEOTIDE SEQUENCE [LARGE SCALE GENOMIC DNA]</scope>
    <source>
        <strain evidence="2 3">NTR19</strain>
    </source>
</reference>
<sequence length="62" mass="7055">MSFRIERSDGSETKVRTASKAVDVVKQELRRERLVTLKLEPETSSPAEVTASQAEIESRQRH</sequence>
<organism evidence="2 3">
    <name type="scientific">Neorhizobium turbinariae</name>
    <dbReference type="NCBI Taxonomy" id="2937795"/>
    <lineage>
        <taxon>Bacteria</taxon>
        <taxon>Pseudomonadati</taxon>
        <taxon>Pseudomonadota</taxon>
        <taxon>Alphaproteobacteria</taxon>
        <taxon>Hyphomicrobiales</taxon>
        <taxon>Rhizobiaceae</taxon>
        <taxon>Rhizobium/Agrobacterium group</taxon>
        <taxon>Neorhizobium</taxon>
    </lineage>
</organism>
<feature type="compositionally biased region" description="Polar residues" evidence="1">
    <location>
        <begin position="42"/>
        <end position="55"/>
    </location>
</feature>
<comment type="caution">
    <text evidence="2">The sequence shown here is derived from an EMBL/GenBank/DDBJ whole genome shotgun (WGS) entry which is preliminary data.</text>
</comment>
<protein>
    <submittedName>
        <fullName evidence="2">Uncharacterized protein</fullName>
    </submittedName>
</protein>
<proteinExistence type="predicted"/>
<dbReference type="EMBL" id="JALPRY010000004">
    <property type="protein sequence ID" value="MCK8779218.1"/>
    <property type="molecule type" value="Genomic_DNA"/>
</dbReference>
<gene>
    <name evidence="2" type="ORF">M0654_04390</name>
</gene>
<dbReference type="RefSeq" id="WP_248681996.1">
    <property type="nucleotide sequence ID" value="NZ_JALPRY010000004.1"/>
</dbReference>